<keyword evidence="7" id="KW-1185">Reference proteome</keyword>
<proteinExistence type="predicted"/>
<dbReference type="Pfam" id="PF01544">
    <property type="entry name" value="CorA"/>
    <property type="match status" value="1"/>
</dbReference>
<keyword evidence="3 5" id="KW-1133">Transmembrane helix</keyword>
<dbReference type="Proteomes" id="UP000738349">
    <property type="component" value="Unassembled WGS sequence"/>
</dbReference>
<keyword evidence="2 5" id="KW-0812">Transmembrane</keyword>
<comment type="caution">
    <text evidence="6">The sequence shown here is derived from an EMBL/GenBank/DDBJ whole genome shotgun (WGS) entry which is preliminary data.</text>
</comment>
<dbReference type="OrthoDB" id="341259at2759"/>
<name>A0A9P9DJ97_9HYPO</name>
<evidence type="ECO:0000256" key="5">
    <source>
        <dbReference type="SAM" id="Phobius"/>
    </source>
</evidence>
<dbReference type="Gene3D" id="1.20.58.340">
    <property type="entry name" value="Magnesium transport protein CorA, transmembrane region"/>
    <property type="match status" value="1"/>
</dbReference>
<dbReference type="EMBL" id="JAGMUV010000025">
    <property type="protein sequence ID" value="KAH7120505.1"/>
    <property type="molecule type" value="Genomic_DNA"/>
</dbReference>
<evidence type="ECO:0000256" key="2">
    <source>
        <dbReference type="ARBA" id="ARBA00022692"/>
    </source>
</evidence>
<dbReference type="GO" id="GO:0016020">
    <property type="term" value="C:membrane"/>
    <property type="evidence" value="ECO:0007669"/>
    <property type="project" value="UniProtKB-SubCell"/>
</dbReference>
<evidence type="ECO:0000313" key="7">
    <source>
        <dbReference type="Proteomes" id="UP000738349"/>
    </source>
</evidence>
<accession>A0A9P9DJ97</accession>
<reference evidence="6" key="1">
    <citation type="journal article" date="2021" name="Nat. Commun.">
        <title>Genetic determinants of endophytism in the Arabidopsis root mycobiome.</title>
        <authorList>
            <person name="Mesny F."/>
            <person name="Miyauchi S."/>
            <person name="Thiergart T."/>
            <person name="Pickel B."/>
            <person name="Atanasova L."/>
            <person name="Karlsson M."/>
            <person name="Huettel B."/>
            <person name="Barry K.W."/>
            <person name="Haridas S."/>
            <person name="Chen C."/>
            <person name="Bauer D."/>
            <person name="Andreopoulos W."/>
            <person name="Pangilinan J."/>
            <person name="LaButti K."/>
            <person name="Riley R."/>
            <person name="Lipzen A."/>
            <person name="Clum A."/>
            <person name="Drula E."/>
            <person name="Henrissat B."/>
            <person name="Kohler A."/>
            <person name="Grigoriev I.V."/>
            <person name="Martin F.M."/>
            <person name="Hacquard S."/>
        </authorList>
    </citation>
    <scope>NUCLEOTIDE SEQUENCE</scope>
    <source>
        <strain evidence="6">MPI-CAGE-AT-0147</strain>
    </source>
</reference>
<evidence type="ECO:0000256" key="3">
    <source>
        <dbReference type="ARBA" id="ARBA00022989"/>
    </source>
</evidence>
<sequence>MALETRRHVHTADNLLETIRQGDLGGFRDSNDLIKHIIFEAISFPNEFKWAGLGEHVLDIFEAEIASAVDKEAKFFWEFTDPKSNPRDMNLTIERAAKSTWLVKDIRDELRLLRQLFENQLKLAQEVSETFWPTLMSGETRSSKEARKSIRESFIGESGVETLIQRVKQMDEDASTTLDGLSNIIQAMQAQASLKEAEAARFMNAIILPFTVMTVIFTPLSFLTSLFAVNTSGFPHNGDGELSLSTKWFSLRMVFGELTSLVATFLLVWLAYTWQHKPKADKKPKTDARLSNMKGKR</sequence>
<dbReference type="GO" id="GO:0046873">
    <property type="term" value="F:metal ion transmembrane transporter activity"/>
    <property type="evidence" value="ECO:0007669"/>
    <property type="project" value="InterPro"/>
</dbReference>
<evidence type="ECO:0000256" key="1">
    <source>
        <dbReference type="ARBA" id="ARBA00004141"/>
    </source>
</evidence>
<comment type="subcellular location">
    <subcellularLocation>
        <location evidence="1">Membrane</location>
        <topology evidence="1">Multi-pass membrane protein</topology>
    </subcellularLocation>
</comment>
<gene>
    <name evidence="6" type="ORF">EDB81DRAFT_914141</name>
</gene>
<organism evidence="6 7">
    <name type="scientific">Dactylonectria macrodidyma</name>
    <dbReference type="NCBI Taxonomy" id="307937"/>
    <lineage>
        <taxon>Eukaryota</taxon>
        <taxon>Fungi</taxon>
        <taxon>Dikarya</taxon>
        <taxon>Ascomycota</taxon>
        <taxon>Pezizomycotina</taxon>
        <taxon>Sordariomycetes</taxon>
        <taxon>Hypocreomycetidae</taxon>
        <taxon>Hypocreales</taxon>
        <taxon>Nectriaceae</taxon>
        <taxon>Dactylonectria</taxon>
    </lineage>
</organism>
<evidence type="ECO:0000313" key="6">
    <source>
        <dbReference type="EMBL" id="KAH7120505.1"/>
    </source>
</evidence>
<dbReference type="InterPro" id="IPR045863">
    <property type="entry name" value="CorA_TM1_TM2"/>
</dbReference>
<feature type="transmembrane region" description="Helical" evidence="5">
    <location>
        <begin position="205"/>
        <end position="229"/>
    </location>
</feature>
<protein>
    <submittedName>
        <fullName evidence="6">Uncharacterized protein</fullName>
    </submittedName>
</protein>
<evidence type="ECO:0000256" key="4">
    <source>
        <dbReference type="ARBA" id="ARBA00023136"/>
    </source>
</evidence>
<keyword evidence="4 5" id="KW-0472">Membrane</keyword>
<dbReference type="AlphaFoldDB" id="A0A9P9DJ97"/>
<feature type="transmembrane region" description="Helical" evidence="5">
    <location>
        <begin position="249"/>
        <end position="272"/>
    </location>
</feature>
<dbReference type="SUPFAM" id="SSF144083">
    <property type="entry name" value="Magnesium transport protein CorA, transmembrane region"/>
    <property type="match status" value="1"/>
</dbReference>
<dbReference type="InterPro" id="IPR002523">
    <property type="entry name" value="MgTranspt_CorA/ZnTranspt_ZntB"/>
</dbReference>